<feature type="transmembrane region" description="Helical" evidence="8">
    <location>
        <begin position="89"/>
        <end position="109"/>
    </location>
</feature>
<dbReference type="PANTHER" id="PTHR23504:SF15">
    <property type="entry name" value="MAJOR FACILITATOR SUPERFAMILY (MFS) PROFILE DOMAIN-CONTAINING PROTEIN"/>
    <property type="match status" value="1"/>
</dbReference>
<feature type="transmembrane region" description="Helical" evidence="8">
    <location>
        <begin position="297"/>
        <end position="315"/>
    </location>
</feature>
<keyword evidence="6 8" id="KW-1133">Transmembrane helix</keyword>
<feature type="transmembrane region" description="Helical" evidence="8">
    <location>
        <begin position="428"/>
        <end position="448"/>
    </location>
</feature>
<evidence type="ECO:0000313" key="10">
    <source>
        <dbReference type="EMBL" id="EMI52496.1"/>
    </source>
</evidence>
<comment type="similarity">
    <text evidence="3">Belongs to the major facilitator superfamily. TCR/Tet family.</text>
</comment>
<evidence type="ECO:0000313" key="11">
    <source>
        <dbReference type="Proteomes" id="UP000011885"/>
    </source>
</evidence>
<proteinExistence type="inferred from homology"/>
<dbReference type="PRINTS" id="PR01035">
    <property type="entry name" value="TCRTETA"/>
</dbReference>
<evidence type="ECO:0000256" key="4">
    <source>
        <dbReference type="ARBA" id="ARBA00022448"/>
    </source>
</evidence>
<protein>
    <submittedName>
        <fullName evidence="10">Tetracycline-efflux transporter</fullName>
    </submittedName>
</protein>
<feature type="transmembrane region" description="Helical" evidence="8">
    <location>
        <begin position="384"/>
        <end position="408"/>
    </location>
</feature>
<reference evidence="10 11" key="1">
    <citation type="journal article" date="2013" name="Mar. Genomics">
        <title>Expression of sulfatases in Rhodopirellula baltica and the diversity of sulfatases in the genus Rhodopirellula.</title>
        <authorList>
            <person name="Wegner C.E."/>
            <person name="Richter-Heitmann T."/>
            <person name="Klindworth A."/>
            <person name="Klockow C."/>
            <person name="Richter M."/>
            <person name="Achstetter T."/>
            <person name="Glockner F.O."/>
            <person name="Harder J."/>
        </authorList>
    </citation>
    <scope>NUCLEOTIDE SEQUENCE [LARGE SCALE GENOMIC DNA]</scope>
    <source>
        <strain evidence="10 11">SM41</strain>
    </source>
</reference>
<evidence type="ECO:0000256" key="2">
    <source>
        <dbReference type="ARBA" id="ARBA00004141"/>
    </source>
</evidence>
<dbReference type="CDD" id="cd17388">
    <property type="entry name" value="MFS_TetA"/>
    <property type="match status" value="1"/>
</dbReference>
<feature type="transmembrane region" description="Helical" evidence="8">
    <location>
        <begin position="349"/>
        <end position="372"/>
    </location>
</feature>
<feature type="transmembrane region" description="Helical" evidence="8">
    <location>
        <begin position="121"/>
        <end position="140"/>
    </location>
</feature>
<feature type="transmembrane region" description="Helical" evidence="8">
    <location>
        <begin position="146"/>
        <end position="167"/>
    </location>
</feature>
<gene>
    <name evidence="10" type="ORF">RSSM_06051</name>
</gene>
<dbReference type="GO" id="GO:0022857">
    <property type="term" value="F:transmembrane transporter activity"/>
    <property type="evidence" value="ECO:0007669"/>
    <property type="project" value="InterPro"/>
</dbReference>
<dbReference type="InterPro" id="IPR005829">
    <property type="entry name" value="Sugar_transporter_CS"/>
</dbReference>
<evidence type="ECO:0000256" key="6">
    <source>
        <dbReference type="ARBA" id="ARBA00022989"/>
    </source>
</evidence>
<comment type="subcellular location">
    <subcellularLocation>
        <location evidence="2">Membrane</location>
        <topology evidence="2">Multi-pass membrane protein</topology>
    </subcellularLocation>
</comment>
<evidence type="ECO:0000256" key="8">
    <source>
        <dbReference type="SAM" id="Phobius"/>
    </source>
</evidence>
<dbReference type="Proteomes" id="UP000011885">
    <property type="component" value="Unassembled WGS sequence"/>
</dbReference>
<dbReference type="Gene3D" id="1.20.1250.20">
    <property type="entry name" value="MFS general substrate transporter like domains"/>
    <property type="match status" value="1"/>
</dbReference>
<keyword evidence="11" id="KW-1185">Reference proteome</keyword>
<dbReference type="InterPro" id="IPR001958">
    <property type="entry name" value="Tet-R_TetA/multi-R_MdtG-like"/>
</dbReference>
<evidence type="ECO:0000256" key="5">
    <source>
        <dbReference type="ARBA" id="ARBA00022692"/>
    </source>
</evidence>
<name>M5U3Q3_9BACT</name>
<dbReference type="SUPFAM" id="SSF103473">
    <property type="entry name" value="MFS general substrate transporter"/>
    <property type="match status" value="1"/>
</dbReference>
<dbReference type="Pfam" id="PF07690">
    <property type="entry name" value="MFS_1"/>
    <property type="match status" value="1"/>
</dbReference>
<sequence length="470" mass="50480">MQQDLPQDPRCEKSANTNAKYAIVAQTRSSPPPNESPVLITPPHQKRTAAMAFILLTLFIDILAIGIIIPVLPELVKEFVGGNESKAGWYVGIIAATFSLMQFFFAPVLGALSDRFGRRPVILGSLFGLGVDFIITGLATSVGWLFVGRFIAGVMGASFSTSNAYIADISTSENRARNFGLVGMMFGLGFIIGPALGGLLGGISLRLPFFAAAGLSLVNWLYGFFVLPESLPPEKRSSTITLRSMNPFGTITRLRAYPMVLGLAAAFVFSSLAQRGLENVWVLSMGFRFGWEEQTNGWMLALVGLMAVIVQGGLVRPTIRRLGERRTVMFATTVSCLAFLGYGLATQGWMIPCIIIFGSLAGLAGPAIQSLITNTVDPAEQGRVQGALTSLLSLTNILAPLIFTAGLFRYFTDESTPFRYNGQPFAGAPFVFGSLLLLIALGILFRVLKRFPAKVATETPAVAATQEVAN</sequence>
<comment type="caution">
    <text evidence="10">The sequence shown here is derived from an EMBL/GenBank/DDBJ whole genome shotgun (WGS) entry which is preliminary data.</text>
</comment>
<feature type="transmembrane region" description="Helical" evidence="8">
    <location>
        <begin position="49"/>
        <end position="69"/>
    </location>
</feature>
<evidence type="ECO:0000256" key="3">
    <source>
        <dbReference type="ARBA" id="ARBA00007520"/>
    </source>
</evidence>
<dbReference type="EMBL" id="ANOH01000428">
    <property type="protein sequence ID" value="EMI52496.1"/>
    <property type="molecule type" value="Genomic_DNA"/>
</dbReference>
<dbReference type="AlphaFoldDB" id="M5U3Q3"/>
<comment type="function">
    <text evidence="1">Resistance to tetracycline by an active tetracycline efflux. This is an energy-dependent process that decreases the accumulation of the antibiotic in whole cells. This protein functions as a metal-tetracycline/H(+) antiporter.</text>
</comment>
<dbReference type="RefSeq" id="WP_008687514.1">
    <property type="nucleotide sequence ID" value="NZ_ANOH01000428.1"/>
</dbReference>
<feature type="transmembrane region" description="Helical" evidence="8">
    <location>
        <begin position="256"/>
        <end position="277"/>
    </location>
</feature>
<dbReference type="InterPro" id="IPR036259">
    <property type="entry name" value="MFS_trans_sf"/>
</dbReference>
<keyword evidence="5 8" id="KW-0812">Transmembrane</keyword>
<keyword evidence="4" id="KW-0813">Transport</keyword>
<dbReference type="PATRIC" id="fig|1263870.3.peg.6407"/>
<dbReference type="PROSITE" id="PS50850">
    <property type="entry name" value="MFS"/>
    <property type="match status" value="1"/>
</dbReference>
<feature type="transmembrane region" description="Helical" evidence="8">
    <location>
        <begin position="327"/>
        <end position="343"/>
    </location>
</feature>
<evidence type="ECO:0000259" key="9">
    <source>
        <dbReference type="PROSITE" id="PS50850"/>
    </source>
</evidence>
<dbReference type="PROSITE" id="PS00216">
    <property type="entry name" value="SUGAR_TRANSPORT_1"/>
    <property type="match status" value="1"/>
</dbReference>
<evidence type="ECO:0000256" key="7">
    <source>
        <dbReference type="ARBA" id="ARBA00023136"/>
    </source>
</evidence>
<feature type="domain" description="Major facilitator superfamily (MFS) profile" evidence="9">
    <location>
        <begin position="50"/>
        <end position="452"/>
    </location>
</feature>
<feature type="transmembrane region" description="Helical" evidence="8">
    <location>
        <begin position="209"/>
        <end position="227"/>
    </location>
</feature>
<evidence type="ECO:0000256" key="1">
    <source>
        <dbReference type="ARBA" id="ARBA00003279"/>
    </source>
</evidence>
<feature type="transmembrane region" description="Helical" evidence="8">
    <location>
        <begin position="179"/>
        <end position="203"/>
    </location>
</feature>
<organism evidence="10 11">
    <name type="scientific">Rhodopirellula sallentina SM41</name>
    <dbReference type="NCBI Taxonomy" id="1263870"/>
    <lineage>
        <taxon>Bacteria</taxon>
        <taxon>Pseudomonadati</taxon>
        <taxon>Planctomycetota</taxon>
        <taxon>Planctomycetia</taxon>
        <taxon>Pirellulales</taxon>
        <taxon>Pirellulaceae</taxon>
        <taxon>Rhodopirellula</taxon>
    </lineage>
</organism>
<dbReference type="InterPro" id="IPR020846">
    <property type="entry name" value="MFS_dom"/>
</dbReference>
<dbReference type="PANTHER" id="PTHR23504">
    <property type="entry name" value="MAJOR FACILITATOR SUPERFAMILY DOMAIN-CONTAINING PROTEIN 10"/>
    <property type="match status" value="1"/>
</dbReference>
<accession>M5U3Q3</accession>
<keyword evidence="7 8" id="KW-0472">Membrane</keyword>
<dbReference type="InterPro" id="IPR011701">
    <property type="entry name" value="MFS"/>
</dbReference>
<dbReference type="GO" id="GO:0016020">
    <property type="term" value="C:membrane"/>
    <property type="evidence" value="ECO:0007669"/>
    <property type="project" value="UniProtKB-SubCell"/>
</dbReference>